<reference evidence="2" key="1">
    <citation type="submission" date="2020-03" db="EMBL/GenBank/DDBJ databases">
        <title>The deep terrestrial virosphere.</title>
        <authorList>
            <person name="Holmfeldt K."/>
            <person name="Nilsson E."/>
            <person name="Simone D."/>
            <person name="Lopez-Fernandez M."/>
            <person name="Wu X."/>
            <person name="de Brujin I."/>
            <person name="Lundin D."/>
            <person name="Andersson A."/>
            <person name="Bertilsson S."/>
            <person name="Dopson M."/>
        </authorList>
    </citation>
    <scope>NUCLEOTIDE SEQUENCE</scope>
    <source>
        <strain evidence="1">MM415A02778</strain>
        <strain evidence="2">MM415B03683</strain>
    </source>
</reference>
<gene>
    <name evidence="1" type="ORF">MM415A02778_0009</name>
    <name evidence="2" type="ORF">MM415B03683_0009</name>
</gene>
<dbReference type="AlphaFoldDB" id="A0A6M3LKX3"/>
<dbReference type="EMBL" id="MT143278">
    <property type="protein sequence ID" value="QJA95009.1"/>
    <property type="molecule type" value="Genomic_DNA"/>
</dbReference>
<name>A0A6M3LKX3_9ZZZZ</name>
<protein>
    <submittedName>
        <fullName evidence="2">Uncharacterized protein</fullName>
    </submittedName>
</protein>
<organism evidence="2">
    <name type="scientific">viral metagenome</name>
    <dbReference type="NCBI Taxonomy" id="1070528"/>
    <lineage>
        <taxon>unclassified sequences</taxon>
        <taxon>metagenomes</taxon>
        <taxon>organismal metagenomes</taxon>
    </lineage>
</organism>
<dbReference type="EMBL" id="MT141947">
    <property type="protein sequence ID" value="QJA72384.1"/>
    <property type="molecule type" value="Genomic_DNA"/>
</dbReference>
<proteinExistence type="predicted"/>
<evidence type="ECO:0000313" key="1">
    <source>
        <dbReference type="EMBL" id="QJA72384.1"/>
    </source>
</evidence>
<accession>A0A6M3LKX3</accession>
<sequence>MNDKPIIIEWKDCCYNSGSVYSLKELQDFIMPTLFTIGWGIEKEDRWILYDEYNSAEETHRHIITIPKTGIVNITFLQELKKSE</sequence>
<evidence type="ECO:0000313" key="2">
    <source>
        <dbReference type="EMBL" id="QJA95009.1"/>
    </source>
</evidence>